<dbReference type="SUPFAM" id="SSF56112">
    <property type="entry name" value="Protein kinase-like (PK-like)"/>
    <property type="match status" value="1"/>
</dbReference>
<dbReference type="Proteomes" id="UP000236621">
    <property type="component" value="Unassembled WGS sequence"/>
</dbReference>
<keyword evidence="2" id="KW-1185">Reference proteome</keyword>
<reference evidence="1 2" key="1">
    <citation type="submission" date="2017-08" db="EMBL/GenBank/DDBJ databases">
        <title>Harnessing the power of phylogenomics to disentangle the directionality and signatures of interkingdom host jumping in the parasitic fungal genus Tolypocladium.</title>
        <authorList>
            <person name="Quandt C.A."/>
            <person name="Patterson W."/>
            <person name="Spatafora J.W."/>
        </authorList>
    </citation>
    <scope>NUCLEOTIDE SEQUENCE [LARGE SCALE GENOMIC DNA]</scope>
    <source>
        <strain evidence="1 2">CBS 113982</strain>
    </source>
</reference>
<accession>A0A2K3QEF0</accession>
<evidence type="ECO:0000313" key="1">
    <source>
        <dbReference type="EMBL" id="PNY25910.1"/>
    </source>
</evidence>
<dbReference type="InterPro" id="IPR051678">
    <property type="entry name" value="AGP_Transferase"/>
</dbReference>
<dbReference type="EMBL" id="NRSZ01000648">
    <property type="protein sequence ID" value="PNY25910.1"/>
    <property type="molecule type" value="Genomic_DNA"/>
</dbReference>
<dbReference type="PANTHER" id="PTHR21310">
    <property type="entry name" value="AMINOGLYCOSIDE PHOSPHOTRANSFERASE-RELATED-RELATED"/>
    <property type="match status" value="1"/>
</dbReference>
<dbReference type="InterPro" id="IPR011009">
    <property type="entry name" value="Kinase-like_dom_sf"/>
</dbReference>
<protein>
    <recommendedName>
        <fullName evidence="3">Aminoglycoside phosphotransferase domain-containing protein</fullName>
    </recommendedName>
</protein>
<dbReference type="STRING" id="45235.A0A2K3QEF0"/>
<evidence type="ECO:0008006" key="3">
    <source>
        <dbReference type="Google" id="ProtNLM"/>
    </source>
</evidence>
<comment type="caution">
    <text evidence="1">The sequence shown here is derived from an EMBL/GenBank/DDBJ whole genome shotgun (WGS) entry which is preliminary data.</text>
</comment>
<dbReference type="OrthoDB" id="8300194at2759"/>
<dbReference type="PANTHER" id="PTHR21310:SF15">
    <property type="entry name" value="AMINOGLYCOSIDE PHOSPHOTRANSFERASE DOMAIN-CONTAINING PROTEIN"/>
    <property type="match status" value="1"/>
</dbReference>
<organism evidence="1 2">
    <name type="scientific">Tolypocladium capitatum</name>
    <dbReference type="NCBI Taxonomy" id="45235"/>
    <lineage>
        <taxon>Eukaryota</taxon>
        <taxon>Fungi</taxon>
        <taxon>Dikarya</taxon>
        <taxon>Ascomycota</taxon>
        <taxon>Pezizomycotina</taxon>
        <taxon>Sordariomycetes</taxon>
        <taxon>Hypocreomycetidae</taxon>
        <taxon>Hypocreales</taxon>
        <taxon>Ophiocordycipitaceae</taxon>
        <taxon>Tolypocladium</taxon>
    </lineage>
</organism>
<evidence type="ECO:0000313" key="2">
    <source>
        <dbReference type="Proteomes" id="UP000236621"/>
    </source>
</evidence>
<gene>
    <name evidence="1" type="ORF">TCAP_04151</name>
</gene>
<dbReference type="AlphaFoldDB" id="A0A2K3QEF0"/>
<proteinExistence type="predicted"/>
<sequence length="149" mass="16565">MALFPIGKMIPLQLRLWIGRKLFGLLDSNVVRVSWHRVIKGPCQLPELEAMQYVAQHTTIPVPKIHSTYTYQGALYIEMEHIEGSNLAVAWMEGDLSADERTTIMTELKDYVGLLRSLVPSTQGVVASARHGHILDCRIGPQSSGTAEP</sequence>
<name>A0A2K3QEF0_9HYPO</name>